<accession>A0A9D1HYZ9</accession>
<evidence type="ECO:0000256" key="2">
    <source>
        <dbReference type="ARBA" id="ARBA00047685"/>
    </source>
</evidence>
<name>A0A9D1HYZ9_9FIRM</name>
<dbReference type="Gene3D" id="3.20.20.70">
    <property type="entry name" value="Aldolase class I"/>
    <property type="match status" value="1"/>
</dbReference>
<evidence type="ECO:0000256" key="1">
    <source>
        <dbReference type="ARBA" id="ARBA00023002"/>
    </source>
</evidence>
<feature type="domain" description="Dihydroorotate dehydrogenase catalytic" evidence="7">
    <location>
        <begin position="1"/>
        <end position="167"/>
    </location>
</feature>
<evidence type="ECO:0000256" key="6">
    <source>
        <dbReference type="ARBA" id="ARBA00049728"/>
    </source>
</evidence>
<comment type="catalytic activity">
    <reaction evidence="2">
        <text>5,6-dihydrothymine + NAD(+) = thymine + NADH + H(+)</text>
        <dbReference type="Rhea" id="RHEA:28791"/>
        <dbReference type="ChEBI" id="CHEBI:15378"/>
        <dbReference type="ChEBI" id="CHEBI:17821"/>
        <dbReference type="ChEBI" id="CHEBI:27468"/>
        <dbReference type="ChEBI" id="CHEBI:57540"/>
        <dbReference type="ChEBI" id="CHEBI:57945"/>
        <dbReference type="EC" id="1.3.1.1"/>
    </reaction>
</comment>
<reference evidence="8" key="1">
    <citation type="submission" date="2020-10" db="EMBL/GenBank/DDBJ databases">
        <authorList>
            <person name="Gilroy R."/>
        </authorList>
    </citation>
    <scope>NUCLEOTIDE SEQUENCE</scope>
    <source>
        <strain evidence="8">ChiHcec3-6078</strain>
    </source>
</reference>
<organism evidence="8 9">
    <name type="scientific">Candidatus Allocopromorpha excrementigallinarum</name>
    <dbReference type="NCBI Taxonomy" id="2840742"/>
    <lineage>
        <taxon>Bacteria</taxon>
        <taxon>Bacillati</taxon>
        <taxon>Bacillota</taxon>
        <taxon>Clostridia</taxon>
        <taxon>Eubacteriales</taxon>
        <taxon>Eubacteriaceae</taxon>
        <taxon>Eubacteriaceae incertae sedis</taxon>
        <taxon>Candidatus Allocopromorpha</taxon>
    </lineage>
</organism>
<sequence>MLSTNFLGMKLKNPVIVAAGPWNRDGASLRESIAFGAGAVVTESIVSDTLLDVRPRIAYDGIGAQNIRLYSDIQIEGWEREMSIAKSNGGVVIASLSAHTPSELAYMASKMEKFGADAIELSVSNPMKESLEVVASHPETMYEMTKAVVSSVKVPVIVKLSQNTTNIS</sequence>
<dbReference type="PANTHER" id="PTHR43073">
    <property type="entry name" value="DIHYDROPYRIMIDINE DEHYDROGENASE [NADP(+)]"/>
    <property type="match status" value="1"/>
</dbReference>
<dbReference type="EC" id="1.3.1.1" evidence="6"/>
<dbReference type="PANTHER" id="PTHR43073:SF2">
    <property type="entry name" value="DIHYDROPYRIMIDINE DEHYDROGENASE [NADP(+)]"/>
    <property type="match status" value="1"/>
</dbReference>
<dbReference type="SUPFAM" id="SSF51395">
    <property type="entry name" value="FMN-linked oxidoreductases"/>
    <property type="match status" value="1"/>
</dbReference>
<keyword evidence="1" id="KW-0560">Oxidoreductase</keyword>
<dbReference type="Proteomes" id="UP000824090">
    <property type="component" value="Unassembled WGS sequence"/>
</dbReference>
<dbReference type="Pfam" id="PF01180">
    <property type="entry name" value="DHO_dh"/>
    <property type="match status" value="1"/>
</dbReference>
<evidence type="ECO:0000313" key="8">
    <source>
        <dbReference type="EMBL" id="HIU25198.1"/>
    </source>
</evidence>
<dbReference type="GO" id="GO:0006212">
    <property type="term" value="P:uracil catabolic process"/>
    <property type="evidence" value="ECO:0007669"/>
    <property type="project" value="TreeGrafter"/>
</dbReference>
<dbReference type="GO" id="GO:0050661">
    <property type="term" value="F:NADP binding"/>
    <property type="evidence" value="ECO:0007669"/>
    <property type="project" value="TreeGrafter"/>
</dbReference>
<proteinExistence type="predicted"/>
<dbReference type="GO" id="GO:0005737">
    <property type="term" value="C:cytoplasm"/>
    <property type="evidence" value="ECO:0007669"/>
    <property type="project" value="InterPro"/>
</dbReference>
<comment type="caution">
    <text evidence="8">The sequence shown here is derived from an EMBL/GenBank/DDBJ whole genome shotgun (WGS) entry which is preliminary data.</text>
</comment>
<evidence type="ECO:0000256" key="3">
    <source>
        <dbReference type="ARBA" id="ARBA00048792"/>
    </source>
</evidence>
<evidence type="ECO:0000256" key="4">
    <source>
        <dbReference type="ARBA" id="ARBA00049578"/>
    </source>
</evidence>
<feature type="non-terminal residue" evidence="8">
    <location>
        <position position="168"/>
    </location>
</feature>
<comment type="subunit">
    <text evidence="5">Heterotetramer of 2 PreA and 2 PreT subunits.</text>
</comment>
<reference evidence="8" key="2">
    <citation type="journal article" date="2021" name="PeerJ">
        <title>Extensive microbial diversity within the chicken gut microbiome revealed by metagenomics and culture.</title>
        <authorList>
            <person name="Gilroy R."/>
            <person name="Ravi A."/>
            <person name="Getino M."/>
            <person name="Pursley I."/>
            <person name="Horton D.L."/>
            <person name="Alikhan N.F."/>
            <person name="Baker D."/>
            <person name="Gharbi K."/>
            <person name="Hall N."/>
            <person name="Watson M."/>
            <person name="Adriaenssens E.M."/>
            <person name="Foster-Nyarko E."/>
            <person name="Jarju S."/>
            <person name="Secka A."/>
            <person name="Antonio M."/>
            <person name="Oren A."/>
            <person name="Chaudhuri R.R."/>
            <person name="La Ragione R."/>
            <person name="Hildebrand F."/>
            <person name="Pallen M.J."/>
        </authorList>
    </citation>
    <scope>NUCLEOTIDE SEQUENCE</scope>
    <source>
        <strain evidence="8">ChiHcec3-6078</strain>
    </source>
</reference>
<evidence type="ECO:0000256" key="5">
    <source>
        <dbReference type="ARBA" id="ARBA00049714"/>
    </source>
</evidence>
<comment type="catalytic activity">
    <reaction evidence="3">
        <text>5,6-dihydrouracil + NAD(+) = uracil + NADH + H(+)</text>
        <dbReference type="Rhea" id="RHEA:20189"/>
        <dbReference type="ChEBI" id="CHEBI:15378"/>
        <dbReference type="ChEBI" id="CHEBI:15901"/>
        <dbReference type="ChEBI" id="CHEBI:17568"/>
        <dbReference type="ChEBI" id="CHEBI:57540"/>
        <dbReference type="ChEBI" id="CHEBI:57945"/>
        <dbReference type="EC" id="1.3.1.1"/>
    </reaction>
</comment>
<gene>
    <name evidence="8" type="ORF">IAC50_01705</name>
</gene>
<evidence type="ECO:0000259" key="7">
    <source>
        <dbReference type="Pfam" id="PF01180"/>
    </source>
</evidence>
<dbReference type="InterPro" id="IPR005720">
    <property type="entry name" value="Dihydroorotate_DH_cat"/>
</dbReference>
<evidence type="ECO:0000313" key="9">
    <source>
        <dbReference type="Proteomes" id="UP000824090"/>
    </source>
</evidence>
<dbReference type="GO" id="GO:0002058">
    <property type="term" value="F:uracil binding"/>
    <property type="evidence" value="ECO:0007669"/>
    <property type="project" value="TreeGrafter"/>
</dbReference>
<dbReference type="GO" id="GO:0006210">
    <property type="term" value="P:thymine catabolic process"/>
    <property type="evidence" value="ECO:0007669"/>
    <property type="project" value="TreeGrafter"/>
</dbReference>
<dbReference type="InterPro" id="IPR013785">
    <property type="entry name" value="Aldolase_TIM"/>
</dbReference>
<comment type="function">
    <text evidence="4">Involved in pyrimidine base degradation. Catalyzes physiologically the reduction of uracil to 5,6-dihydrouracil (DHU) by using NADH as a specific cosubstrate. It also catalyzes the reverse reaction and the reduction of thymine to 5,6-dihydrothymine (DHT).</text>
</comment>
<dbReference type="EMBL" id="DVMP01000040">
    <property type="protein sequence ID" value="HIU25198.1"/>
    <property type="molecule type" value="Genomic_DNA"/>
</dbReference>
<dbReference type="GO" id="GO:0004159">
    <property type="term" value="F:dihydropyrimidine dehydrogenase (NAD+) activity"/>
    <property type="evidence" value="ECO:0007669"/>
    <property type="project" value="UniProtKB-EC"/>
</dbReference>
<protein>
    <recommendedName>
        <fullName evidence="6">dihydrouracil dehydrogenase (NAD(+))</fullName>
        <ecNumber evidence="6">1.3.1.1</ecNumber>
    </recommendedName>
</protein>
<dbReference type="AlphaFoldDB" id="A0A9D1HYZ9"/>